<dbReference type="SUPFAM" id="SSF51735">
    <property type="entry name" value="NAD(P)-binding Rossmann-fold domains"/>
    <property type="match status" value="1"/>
</dbReference>
<dbReference type="AlphaFoldDB" id="A0A3S5CX46"/>
<dbReference type="InterPro" id="IPR036291">
    <property type="entry name" value="NAD(P)-bd_dom_sf"/>
</dbReference>
<dbReference type="PRINTS" id="PR00080">
    <property type="entry name" value="SDRFAMILY"/>
</dbReference>
<comment type="similarity">
    <text evidence="3">Belongs to the short-chain dehydrogenases/reductases (SDR) family.</text>
</comment>
<evidence type="ECO:0000259" key="4">
    <source>
        <dbReference type="SMART" id="SM00822"/>
    </source>
</evidence>
<proteinExistence type="inferred from homology"/>
<keyword evidence="1" id="KW-0521">NADP</keyword>
<dbReference type="PROSITE" id="PS00061">
    <property type="entry name" value="ADH_SHORT"/>
    <property type="match status" value="1"/>
</dbReference>
<dbReference type="InterPro" id="IPR020904">
    <property type="entry name" value="Sc_DH/Rdtase_CS"/>
</dbReference>
<dbReference type="InterPro" id="IPR057326">
    <property type="entry name" value="KR_dom"/>
</dbReference>
<sequence length="292" mass="31357">MPPTKQLTFFITGCSSGFGLILSRIVLRAGHRLIATSRNPSRTPELVEEIAARGGRWLALDVDDPAAGAALIDRLERDEGERIDVLVSNAGYAVFAPVETLADHELRGLMETMYFGPARLVRAVLPYMRARRQGVVVHVSSGAGLEGREGLGGYAAAKAAMDGLCKVLGKEVAPFGVRVLNVHLGGFNTNMANATRAGGQSPWPEDYKGSLVEQFLFAITSGKFVPEGDPEKAMQAVYEVIVGEGVGAGREAERMLPLGRDIAARVKQVQDGYAHAMEVFGEVCNNVYLEGR</sequence>
<dbReference type="Pfam" id="PF00106">
    <property type="entry name" value="adh_short"/>
    <property type="match status" value="1"/>
</dbReference>
<accession>A0A3S5CX46</accession>
<dbReference type="InterPro" id="IPR002347">
    <property type="entry name" value="SDR_fam"/>
</dbReference>
<evidence type="ECO:0000256" key="1">
    <source>
        <dbReference type="ARBA" id="ARBA00022857"/>
    </source>
</evidence>
<dbReference type="PANTHER" id="PTHR43976:SF6">
    <property type="entry name" value="OXIDOREDUCTASE, PUTATIVE (AFU_ORTHOLOGUE AFUA_1G13950)-RELATED"/>
    <property type="match status" value="1"/>
</dbReference>
<gene>
    <name evidence="5" type="ORF">TT172_LOCUS5446</name>
</gene>
<keyword evidence="2" id="KW-0560">Oxidoreductase</keyword>
<dbReference type="InterPro" id="IPR051911">
    <property type="entry name" value="SDR_oxidoreductase"/>
</dbReference>
<protein>
    <submittedName>
        <fullName evidence="5">Ae113865-5732-4b63-aef8-62f18debdcf8</fullName>
    </submittedName>
</protein>
<organism evidence="5 6">
    <name type="scientific">Thermothielavioides terrestris</name>
    <dbReference type="NCBI Taxonomy" id="2587410"/>
    <lineage>
        <taxon>Eukaryota</taxon>
        <taxon>Fungi</taxon>
        <taxon>Dikarya</taxon>
        <taxon>Ascomycota</taxon>
        <taxon>Pezizomycotina</taxon>
        <taxon>Sordariomycetes</taxon>
        <taxon>Sordariomycetidae</taxon>
        <taxon>Sordariales</taxon>
        <taxon>Chaetomiaceae</taxon>
        <taxon>Thermothielavioides</taxon>
    </lineage>
</organism>
<reference evidence="5 6" key="1">
    <citation type="submission" date="2018-04" db="EMBL/GenBank/DDBJ databases">
        <authorList>
            <person name="Huttner S."/>
            <person name="Dainat J."/>
        </authorList>
    </citation>
    <scope>NUCLEOTIDE SEQUENCE [LARGE SCALE GENOMIC DNA]</scope>
</reference>
<evidence type="ECO:0000256" key="2">
    <source>
        <dbReference type="ARBA" id="ARBA00023002"/>
    </source>
</evidence>
<evidence type="ECO:0000313" key="5">
    <source>
        <dbReference type="EMBL" id="SPQ23027.1"/>
    </source>
</evidence>
<dbReference type="Proteomes" id="UP000289323">
    <property type="component" value="Unassembled WGS sequence"/>
</dbReference>
<dbReference type="PANTHER" id="PTHR43976">
    <property type="entry name" value="SHORT CHAIN DEHYDROGENASE"/>
    <property type="match status" value="1"/>
</dbReference>
<dbReference type="Gene3D" id="3.40.50.720">
    <property type="entry name" value="NAD(P)-binding Rossmann-like Domain"/>
    <property type="match status" value="1"/>
</dbReference>
<feature type="domain" description="Ketoreductase" evidence="4">
    <location>
        <begin position="7"/>
        <end position="185"/>
    </location>
</feature>
<dbReference type="GO" id="GO:0016491">
    <property type="term" value="F:oxidoreductase activity"/>
    <property type="evidence" value="ECO:0007669"/>
    <property type="project" value="UniProtKB-KW"/>
</dbReference>
<evidence type="ECO:0000256" key="3">
    <source>
        <dbReference type="RuleBase" id="RU000363"/>
    </source>
</evidence>
<evidence type="ECO:0000313" key="6">
    <source>
        <dbReference type="Proteomes" id="UP000289323"/>
    </source>
</evidence>
<name>A0A3S5CX46_9PEZI</name>
<dbReference type="PRINTS" id="PR00081">
    <property type="entry name" value="GDHRDH"/>
</dbReference>
<dbReference type="EMBL" id="OUUZ01000009">
    <property type="protein sequence ID" value="SPQ23027.1"/>
    <property type="molecule type" value="Genomic_DNA"/>
</dbReference>
<dbReference type="SMART" id="SM00822">
    <property type="entry name" value="PKS_KR"/>
    <property type="match status" value="1"/>
</dbReference>